<gene>
    <name evidence="3" type="ORF">UT40_C0022G0014</name>
</gene>
<dbReference type="Gene3D" id="3.90.550.10">
    <property type="entry name" value="Spore Coat Polysaccharide Biosynthesis Protein SpsA, Chain A"/>
    <property type="match status" value="1"/>
</dbReference>
<protein>
    <submittedName>
        <fullName evidence="3">Glycosyl transferase family 2</fullName>
    </submittedName>
</protein>
<accession>A0A0G0NK79</accession>
<name>A0A0G0NK79_9BACT</name>
<dbReference type="InterPro" id="IPR029044">
    <property type="entry name" value="Nucleotide-diphossugar_trans"/>
</dbReference>
<dbReference type="PANTHER" id="PTHR43630:SF2">
    <property type="entry name" value="GLYCOSYLTRANSFERASE"/>
    <property type="match status" value="1"/>
</dbReference>
<feature type="transmembrane region" description="Helical" evidence="1">
    <location>
        <begin position="218"/>
        <end position="239"/>
    </location>
</feature>
<dbReference type="PANTHER" id="PTHR43630">
    <property type="entry name" value="POLY-BETA-1,6-N-ACETYL-D-GLUCOSAMINE SYNTHASE"/>
    <property type="match status" value="1"/>
</dbReference>
<evidence type="ECO:0000313" key="3">
    <source>
        <dbReference type="EMBL" id="KKR13201.1"/>
    </source>
</evidence>
<dbReference type="SUPFAM" id="SSF53448">
    <property type="entry name" value="Nucleotide-diphospho-sugar transferases"/>
    <property type="match status" value="1"/>
</dbReference>
<dbReference type="Proteomes" id="UP000034690">
    <property type="component" value="Unassembled WGS sequence"/>
</dbReference>
<reference evidence="3 4" key="1">
    <citation type="journal article" date="2015" name="Nature">
        <title>rRNA introns, odd ribosomes, and small enigmatic genomes across a large radiation of phyla.</title>
        <authorList>
            <person name="Brown C.T."/>
            <person name="Hug L.A."/>
            <person name="Thomas B.C."/>
            <person name="Sharon I."/>
            <person name="Castelle C.J."/>
            <person name="Singh A."/>
            <person name="Wilkins M.J."/>
            <person name="Williams K.H."/>
            <person name="Banfield J.F."/>
        </authorList>
    </citation>
    <scope>NUCLEOTIDE SEQUENCE [LARGE SCALE GENOMIC DNA]</scope>
</reference>
<dbReference type="EMBL" id="LBWQ01000022">
    <property type="protein sequence ID" value="KKR13201.1"/>
    <property type="molecule type" value="Genomic_DNA"/>
</dbReference>
<evidence type="ECO:0000313" key="4">
    <source>
        <dbReference type="Proteomes" id="UP000034690"/>
    </source>
</evidence>
<dbReference type="Pfam" id="PF00535">
    <property type="entry name" value="Glycos_transf_2"/>
    <property type="match status" value="1"/>
</dbReference>
<keyword evidence="1" id="KW-0472">Membrane</keyword>
<comment type="caution">
    <text evidence="3">The sequence shown here is derived from an EMBL/GenBank/DDBJ whole genome shotgun (WGS) entry which is preliminary data.</text>
</comment>
<organism evidence="3 4">
    <name type="scientific">Candidatus Woesebacteria bacterium GW2011_GWA1_39_21b</name>
    <dbReference type="NCBI Taxonomy" id="1618551"/>
    <lineage>
        <taxon>Bacteria</taxon>
        <taxon>Candidatus Woeseibacteriota</taxon>
    </lineage>
</organism>
<keyword evidence="3" id="KW-0808">Transferase</keyword>
<dbReference type="GO" id="GO:0016740">
    <property type="term" value="F:transferase activity"/>
    <property type="evidence" value="ECO:0007669"/>
    <property type="project" value="UniProtKB-KW"/>
</dbReference>
<proteinExistence type="predicted"/>
<keyword evidence="1" id="KW-0812">Transmembrane</keyword>
<dbReference type="CDD" id="cd02511">
    <property type="entry name" value="Beta4Glucosyltransferase"/>
    <property type="match status" value="1"/>
</dbReference>
<dbReference type="AlphaFoldDB" id="A0A0G0NK79"/>
<keyword evidence="1" id="KW-1133">Transmembrane helix</keyword>
<sequence length="249" mass="28941">MKISAIVLTKNEEDNIEKCLKRLTFCDEIIVIDDNSTDDTAVLAKNIGAKVYSRSLNGDFASQRNFGLEKAKSEWVLFIDADEIVTPSLREEIKQMWNEQIYKYSGFYIKRQDFFLGKTLKYGEAGNIKLLRFARKGKARWKRKVHEYWDIDGKTKTLENPLVHNSHPNLKQLINSLDSWSNLHALENKSEGKSSNLLKIITFPSAHFVKNYFFKKGFLDGVHGFTFAIFISFHSFLSWSKLWLNQKKD</sequence>
<evidence type="ECO:0000256" key="1">
    <source>
        <dbReference type="SAM" id="Phobius"/>
    </source>
</evidence>
<dbReference type="InterPro" id="IPR001173">
    <property type="entry name" value="Glyco_trans_2-like"/>
</dbReference>
<feature type="domain" description="Glycosyltransferase 2-like" evidence="2">
    <location>
        <begin position="4"/>
        <end position="128"/>
    </location>
</feature>
<evidence type="ECO:0000259" key="2">
    <source>
        <dbReference type="Pfam" id="PF00535"/>
    </source>
</evidence>